<evidence type="ECO:0000256" key="2">
    <source>
        <dbReference type="PROSITE-ProRule" id="PRU00335"/>
    </source>
</evidence>
<organism evidence="5 6">
    <name type="scientific">Alloalcanivorax marinus</name>
    <dbReference type="NCBI Taxonomy" id="1177169"/>
    <lineage>
        <taxon>Bacteria</taxon>
        <taxon>Pseudomonadati</taxon>
        <taxon>Pseudomonadota</taxon>
        <taxon>Gammaproteobacteria</taxon>
        <taxon>Oceanospirillales</taxon>
        <taxon>Alcanivoracaceae</taxon>
        <taxon>Alloalcanivorax</taxon>
    </lineage>
</organism>
<dbReference type="Gene3D" id="1.10.10.60">
    <property type="entry name" value="Homeodomain-like"/>
    <property type="match status" value="1"/>
</dbReference>
<feature type="DNA-binding region" description="H-T-H motif" evidence="2">
    <location>
        <begin position="54"/>
        <end position="73"/>
    </location>
</feature>
<dbReference type="Pfam" id="PF17938">
    <property type="entry name" value="TetR_C_29"/>
    <property type="match status" value="1"/>
</dbReference>
<dbReference type="AlphaFoldDB" id="A0A9Q3UP36"/>
<reference evidence="5" key="1">
    <citation type="submission" date="2021-10" db="EMBL/GenBank/DDBJ databases">
        <title>The diversity and Nitrogen Metabolism of Culturable Nitrate-Utilizing Bacteria Within the Oxygen Minimum Zone of the Changjiang (Yangtze River)Estuary.</title>
        <authorList>
            <person name="Zhang D."/>
            <person name="Zheng J."/>
            <person name="Liu S."/>
            <person name="He W."/>
        </authorList>
    </citation>
    <scope>NUCLEOTIDE SEQUENCE</scope>
    <source>
        <strain evidence="5">FXH-223</strain>
    </source>
</reference>
<dbReference type="Proteomes" id="UP001108027">
    <property type="component" value="Unassembled WGS sequence"/>
</dbReference>
<sequence length="228" mass="26235">MTANRKSPSRKKTPVKSAAPRRPGKVRRDPERLTAAILDAAMAEFSEHGFAGARVDRISKGAGTVDRMLYYYFGNKERLYQAVLEEAYRRLVDAQRHFVPPEDPVRGMEALITQLWEYYRDHPEFVRLVMSENLLKGRYIQQSETIRQVSLPLIHSVEAVLDSGRRKGLFRADADARFVLMTIMSMGFFQVSNQYTYGFWLADTATPPVRGDDWLAHMQAVVLDHLRR</sequence>
<dbReference type="SUPFAM" id="SSF48498">
    <property type="entry name" value="Tetracyclin repressor-like, C-terminal domain"/>
    <property type="match status" value="1"/>
</dbReference>
<dbReference type="PANTHER" id="PTHR30328">
    <property type="entry name" value="TRANSCRIPTIONAL REPRESSOR"/>
    <property type="match status" value="1"/>
</dbReference>
<gene>
    <name evidence="5" type="ORF">LL252_09840</name>
</gene>
<keyword evidence="1 2" id="KW-0238">DNA-binding</keyword>
<dbReference type="InterPro" id="IPR009057">
    <property type="entry name" value="Homeodomain-like_sf"/>
</dbReference>
<evidence type="ECO:0000259" key="4">
    <source>
        <dbReference type="PROSITE" id="PS50977"/>
    </source>
</evidence>
<dbReference type="PRINTS" id="PR00455">
    <property type="entry name" value="HTHTETR"/>
</dbReference>
<name>A0A9Q3UP36_9GAMM</name>
<dbReference type="PROSITE" id="PS50977">
    <property type="entry name" value="HTH_TETR_2"/>
    <property type="match status" value="1"/>
</dbReference>
<evidence type="ECO:0000256" key="1">
    <source>
        <dbReference type="ARBA" id="ARBA00023125"/>
    </source>
</evidence>
<dbReference type="InterPro" id="IPR001647">
    <property type="entry name" value="HTH_TetR"/>
</dbReference>
<accession>A0A9Q3UP36</accession>
<dbReference type="Gene3D" id="1.10.357.10">
    <property type="entry name" value="Tetracycline Repressor, domain 2"/>
    <property type="match status" value="1"/>
</dbReference>
<dbReference type="PANTHER" id="PTHR30328:SF54">
    <property type="entry name" value="HTH-TYPE TRANSCRIPTIONAL REPRESSOR SCO4008"/>
    <property type="match status" value="1"/>
</dbReference>
<dbReference type="InterPro" id="IPR036271">
    <property type="entry name" value="Tet_transcr_reg_TetR-rel_C_sf"/>
</dbReference>
<dbReference type="GO" id="GO:0003677">
    <property type="term" value="F:DNA binding"/>
    <property type="evidence" value="ECO:0007669"/>
    <property type="project" value="UniProtKB-UniRule"/>
</dbReference>
<dbReference type="EMBL" id="JAJGNA010000010">
    <property type="protein sequence ID" value="MCC4308869.1"/>
    <property type="molecule type" value="Genomic_DNA"/>
</dbReference>
<evidence type="ECO:0000313" key="5">
    <source>
        <dbReference type="EMBL" id="MCC4308869.1"/>
    </source>
</evidence>
<dbReference type="InterPro" id="IPR041474">
    <property type="entry name" value="NicS_C"/>
</dbReference>
<feature type="region of interest" description="Disordered" evidence="3">
    <location>
        <begin position="1"/>
        <end position="29"/>
    </location>
</feature>
<dbReference type="SUPFAM" id="SSF46689">
    <property type="entry name" value="Homeodomain-like"/>
    <property type="match status" value="1"/>
</dbReference>
<comment type="caution">
    <text evidence="5">The sequence shown here is derived from an EMBL/GenBank/DDBJ whole genome shotgun (WGS) entry which is preliminary data.</text>
</comment>
<dbReference type="InterPro" id="IPR050109">
    <property type="entry name" value="HTH-type_TetR-like_transc_reg"/>
</dbReference>
<keyword evidence="6" id="KW-1185">Reference proteome</keyword>
<evidence type="ECO:0000256" key="3">
    <source>
        <dbReference type="SAM" id="MobiDB-lite"/>
    </source>
</evidence>
<evidence type="ECO:0000313" key="6">
    <source>
        <dbReference type="Proteomes" id="UP001108027"/>
    </source>
</evidence>
<protein>
    <submittedName>
        <fullName evidence="5">TetR family transcriptional regulator</fullName>
    </submittedName>
</protein>
<feature type="domain" description="HTH tetR-type" evidence="4">
    <location>
        <begin position="31"/>
        <end position="91"/>
    </location>
</feature>
<dbReference type="RefSeq" id="WP_228233884.1">
    <property type="nucleotide sequence ID" value="NZ_JAJGNA010000010.1"/>
</dbReference>
<proteinExistence type="predicted"/>
<dbReference type="Pfam" id="PF00440">
    <property type="entry name" value="TetR_N"/>
    <property type="match status" value="1"/>
</dbReference>